<feature type="compositionally biased region" description="Basic residues" evidence="13">
    <location>
        <begin position="1173"/>
        <end position="1187"/>
    </location>
</feature>
<evidence type="ECO:0000256" key="8">
    <source>
        <dbReference type="ARBA" id="ARBA00022801"/>
    </source>
</evidence>
<keyword evidence="11" id="KW-0539">Nucleus</keyword>
<evidence type="ECO:0000256" key="3">
    <source>
        <dbReference type="ARBA" id="ARBA00005283"/>
    </source>
</evidence>
<dbReference type="InterPro" id="IPR001044">
    <property type="entry name" value="XPG/Rad2_eukaryotes"/>
</dbReference>
<feature type="region of interest" description="Disordered" evidence="13">
    <location>
        <begin position="336"/>
        <end position="367"/>
    </location>
</feature>
<comment type="cofactor">
    <cofactor evidence="1">
        <name>Mg(2+)</name>
        <dbReference type="ChEBI" id="CHEBI:18420"/>
    </cofactor>
</comment>
<feature type="compositionally biased region" description="Low complexity" evidence="13">
    <location>
        <begin position="556"/>
        <end position="576"/>
    </location>
</feature>
<dbReference type="InterPro" id="IPR003903">
    <property type="entry name" value="UIM_dom"/>
</dbReference>
<keyword evidence="5" id="KW-0479">Metal-binding</keyword>
<evidence type="ECO:0000259" key="14">
    <source>
        <dbReference type="SMART" id="SM00484"/>
    </source>
</evidence>
<feature type="compositionally biased region" description="Basic and acidic residues" evidence="13">
    <location>
        <begin position="116"/>
        <end position="144"/>
    </location>
</feature>
<dbReference type="GO" id="GO:0004520">
    <property type="term" value="F:DNA endonuclease activity"/>
    <property type="evidence" value="ECO:0007669"/>
    <property type="project" value="TreeGrafter"/>
</dbReference>
<evidence type="ECO:0000256" key="2">
    <source>
        <dbReference type="ARBA" id="ARBA00004123"/>
    </source>
</evidence>
<evidence type="ECO:0000259" key="15">
    <source>
        <dbReference type="SMART" id="SM00485"/>
    </source>
</evidence>
<evidence type="ECO:0000256" key="10">
    <source>
        <dbReference type="ARBA" id="ARBA00023204"/>
    </source>
</evidence>
<dbReference type="Gene3D" id="1.10.150.20">
    <property type="entry name" value="5' to 3' exonuclease, C-terminal subdomain"/>
    <property type="match status" value="1"/>
</dbReference>
<gene>
    <name evidence="16" type="ORF">UCDDS831_g01353</name>
</gene>
<evidence type="ECO:0000256" key="9">
    <source>
        <dbReference type="ARBA" id="ARBA00022842"/>
    </source>
</evidence>
<feature type="compositionally biased region" description="Acidic residues" evidence="13">
    <location>
        <begin position="695"/>
        <end position="711"/>
    </location>
</feature>
<evidence type="ECO:0000256" key="4">
    <source>
        <dbReference type="ARBA" id="ARBA00022722"/>
    </source>
</evidence>
<evidence type="ECO:0000256" key="12">
    <source>
        <dbReference type="ARBA" id="ARBA00053135"/>
    </source>
</evidence>
<dbReference type="InterPro" id="IPR006085">
    <property type="entry name" value="XPG_DNA_repair_N"/>
</dbReference>
<dbReference type="InterPro" id="IPR006086">
    <property type="entry name" value="XPG-I_dom"/>
</dbReference>
<dbReference type="SUPFAM" id="SSF47807">
    <property type="entry name" value="5' to 3' exonuclease, C-terminal subdomain"/>
    <property type="match status" value="1"/>
</dbReference>
<feature type="compositionally biased region" description="Acidic residues" evidence="13">
    <location>
        <begin position="466"/>
        <end position="486"/>
    </location>
</feature>
<evidence type="ECO:0000313" key="17">
    <source>
        <dbReference type="Proteomes" id="UP000034182"/>
    </source>
</evidence>
<feature type="compositionally biased region" description="Basic and acidic residues" evidence="13">
    <location>
        <begin position="389"/>
        <end position="398"/>
    </location>
</feature>
<evidence type="ECO:0000256" key="11">
    <source>
        <dbReference type="ARBA" id="ARBA00023242"/>
    </source>
</evidence>
<dbReference type="InterPro" id="IPR029060">
    <property type="entry name" value="PIN-like_dom_sf"/>
</dbReference>
<dbReference type="FunFam" id="3.40.50.1010:FF:000025">
    <property type="entry name" value="DNA repair protein RAD2"/>
    <property type="match status" value="1"/>
</dbReference>
<keyword evidence="4" id="KW-0540">Nuclease</keyword>
<feature type="region of interest" description="Disordered" evidence="13">
    <location>
        <begin position="388"/>
        <end position="793"/>
    </location>
</feature>
<dbReference type="Pfam" id="PF23625">
    <property type="entry name" value="UIM_2"/>
    <property type="match status" value="2"/>
</dbReference>
<dbReference type="CDD" id="cd09904">
    <property type="entry name" value="H3TH_XPG"/>
    <property type="match status" value="1"/>
</dbReference>
<reference evidence="16 17" key="2">
    <citation type="submission" date="2015-05" db="EMBL/GenBank/DDBJ databases">
        <title>Distinctive expansion of gene families associated with plant cell wall degradation and secondary metabolism in the genomes of grapevine trunk pathogens.</title>
        <authorList>
            <person name="Lawrence D.P."/>
            <person name="Travadon R."/>
            <person name="Rolshausen P.E."/>
            <person name="Baumgartner K."/>
        </authorList>
    </citation>
    <scope>NUCLEOTIDE SEQUENCE [LARGE SCALE GENOMIC DNA]</scope>
    <source>
        <strain evidence="16">DS831</strain>
    </source>
</reference>
<feature type="compositionally biased region" description="Basic and acidic residues" evidence="13">
    <location>
        <begin position="630"/>
        <end position="668"/>
    </location>
</feature>
<comment type="subcellular location">
    <subcellularLocation>
        <location evidence="2">Nucleus</location>
    </subcellularLocation>
</comment>
<dbReference type="PROSITE" id="PS50330">
    <property type="entry name" value="UIM"/>
    <property type="match status" value="1"/>
</dbReference>
<dbReference type="EMBL" id="LAQI01000031">
    <property type="protein sequence ID" value="KKY26693.1"/>
    <property type="molecule type" value="Genomic_DNA"/>
</dbReference>
<evidence type="ECO:0000256" key="13">
    <source>
        <dbReference type="SAM" id="MobiDB-lite"/>
    </source>
</evidence>
<feature type="domain" description="XPG-I" evidence="14">
    <location>
        <begin position="865"/>
        <end position="934"/>
    </location>
</feature>
<sequence>MGVTGLWTVVQPCARPIKLETLNRKRLAVDASIWIYQFLKAVRDKEGHALRNSHVVGFFRRICKLLFVGIRPVFVFDGGAPPLKRQTIAARRSRREGRREDAVRTAGKLLAVQMQRRAEEEEGERKRRLRERRDEGEGEGEERIPDDVVYAEEVTMTEGERRQGRGGFRKKDAYHLPELDVSLSQMGAPNDPRIMSLEELEAYARQFEQGEDINVYDFSKIDFDSPFFLSLPATDRYNILNAARLRSRLRMGYSKEQLDSMFKDRMAFSKFQIERVTERNELTQRLMNINNGDTLYGMDAGGRVAGEKNREYVLVKNEGVEGGWALGVVDKDEGRFDKPIDVDRSSPPKEEEEEDDWEDGDDFEDVPIEGLNRLPKLQPAANDNLAADLSKRRQEFYRSRQTGVSRRRKPRNGDPDSLFVEAEDGDEEWENVDMDTDGGAFEQLNGMADEEDEELQRAIAMSLQQDNDEPADPQAQAEEDDEDEFLEVFGQQRAEETRPFTKGSGLAIARMANNRSARIAKPVDESDSGDDIDLQAALAESRKSKHKSARPEQSRKAAAPAKPTASAQPATQQPSKTSGFSGPLPFERLNLGSSLLGKKKMEKLQEERAGGFERSDDEKKKAKPLPPWLAEHRDVRDEFAEQKRLEADQRERDRKELEKEFEFQEPPRLRKHGTNEVIDLDAETPKKKVVVDIQSSEDEEDLEMEDAMPVDDEVKMGNLAEKPAGGEVEPPRSRSTSPEFETVVDTATVPEQTVRPSPPPADVLPGGPAHASDLADDQEMPDNQPEDDDESIYSDPEDEELFRQLAVEAEEHARFASTLNHKSQAANALDYERELKALRGQQKKDRRDADEVTATMVAECQQLLSLFGLPYVTAPMEAEAQCAELVRLGLVDGIVTDDSDVFLFGGTRVYKNMFNQAKFVECYLARDLAAEFGLSRDRLVAVAQLLGSDYTEGLAGVGPVTALEILSEFGDLAAFRDWWRDVQSGARPREADQAVPFRRRFRKANATKLFLPPSFPDPRVEQAYLQPDVDPDATAFAWGVPDLDALRRFLMSTIGWSSERTDEVLVPVIRDMNTREREGTQSNITAFLDGGSVVGAGVWAPRRVDGGGAGRSGRLVNALRGIGARARGEGAGAGAAATGGAGGAAAVDVDVDAEGASGERAEQDQVSAETTARRGKGKGKGAKRKKTTVVEDDEDGDGEHDGGFEDEADDDAAYEEAPKKKKVRKGASGARGGRGRGRGRGRGERRLNNAEFIQ</sequence>
<feature type="region of interest" description="Disordered" evidence="13">
    <location>
        <begin position="1155"/>
        <end position="1254"/>
    </location>
</feature>
<dbReference type="Gene3D" id="3.40.50.1010">
    <property type="entry name" value="5'-nuclease"/>
    <property type="match status" value="2"/>
</dbReference>
<dbReference type="GO" id="GO:0003697">
    <property type="term" value="F:single-stranded DNA binding"/>
    <property type="evidence" value="ECO:0007669"/>
    <property type="project" value="InterPro"/>
</dbReference>
<dbReference type="PRINTS" id="PR00066">
    <property type="entry name" value="XRODRMPGMNTG"/>
</dbReference>
<dbReference type="InterPro" id="IPR008918">
    <property type="entry name" value="HhH2"/>
</dbReference>
<accession>A0A0G2GTV3</accession>
<dbReference type="Proteomes" id="UP000034182">
    <property type="component" value="Unassembled WGS sequence"/>
</dbReference>
<keyword evidence="8" id="KW-0378">Hydrolase</keyword>
<dbReference type="PANTHER" id="PTHR16171:SF7">
    <property type="entry name" value="DNA REPAIR PROTEIN RAD2"/>
    <property type="match status" value="1"/>
</dbReference>
<dbReference type="PROSITE" id="PS00841">
    <property type="entry name" value="XPG_1"/>
    <property type="match status" value="1"/>
</dbReference>
<dbReference type="PROSITE" id="PS00842">
    <property type="entry name" value="XPG_2"/>
    <property type="match status" value="1"/>
</dbReference>
<dbReference type="CDD" id="cd09868">
    <property type="entry name" value="PIN_XPG_RAD2"/>
    <property type="match status" value="2"/>
</dbReference>
<dbReference type="Pfam" id="PF00867">
    <property type="entry name" value="XPG_I"/>
    <property type="match status" value="1"/>
</dbReference>
<dbReference type="GO" id="GO:0046872">
    <property type="term" value="F:metal ion binding"/>
    <property type="evidence" value="ECO:0007669"/>
    <property type="project" value="UniProtKB-KW"/>
</dbReference>
<dbReference type="AlphaFoldDB" id="A0A0G2GTV3"/>
<feature type="compositionally biased region" description="Basic and acidic residues" evidence="13">
    <location>
        <begin position="336"/>
        <end position="349"/>
    </location>
</feature>
<evidence type="ECO:0000256" key="6">
    <source>
        <dbReference type="ARBA" id="ARBA00022759"/>
    </source>
</evidence>
<comment type="caution">
    <text evidence="16">The sequence shown here is derived from an EMBL/GenBank/DDBJ whole genome shotgun (WGS) entry which is preliminary data.</text>
</comment>
<dbReference type="GO" id="GO:0005634">
    <property type="term" value="C:nucleus"/>
    <property type="evidence" value="ECO:0007669"/>
    <property type="project" value="UniProtKB-SubCell"/>
</dbReference>
<evidence type="ECO:0000313" key="16">
    <source>
        <dbReference type="EMBL" id="KKY26693.1"/>
    </source>
</evidence>
<feature type="region of interest" description="Disordered" evidence="13">
    <location>
        <begin position="114"/>
        <end position="144"/>
    </location>
</feature>
<feature type="compositionally biased region" description="Acidic residues" evidence="13">
    <location>
        <begin position="774"/>
        <end position="793"/>
    </location>
</feature>
<evidence type="ECO:0000256" key="7">
    <source>
        <dbReference type="ARBA" id="ARBA00022763"/>
    </source>
</evidence>
<dbReference type="SMART" id="SM00279">
    <property type="entry name" value="HhH2"/>
    <property type="match status" value="1"/>
</dbReference>
<dbReference type="SUPFAM" id="SSF88723">
    <property type="entry name" value="PIN domain-like"/>
    <property type="match status" value="1"/>
</dbReference>
<dbReference type="InterPro" id="IPR019974">
    <property type="entry name" value="XPG_CS"/>
</dbReference>
<feature type="compositionally biased region" description="Acidic residues" evidence="13">
    <location>
        <begin position="1190"/>
        <end position="1214"/>
    </location>
</feature>
<dbReference type="InterPro" id="IPR036279">
    <property type="entry name" value="5-3_exonuclease_C_sf"/>
</dbReference>
<evidence type="ECO:0000256" key="5">
    <source>
        <dbReference type="ARBA" id="ARBA00022723"/>
    </source>
</evidence>
<name>A0A0G2GTV3_9PEZI</name>
<feature type="compositionally biased region" description="Acidic residues" evidence="13">
    <location>
        <begin position="421"/>
        <end position="436"/>
    </location>
</feature>
<keyword evidence="7" id="KW-0227">DNA damage</keyword>
<feature type="compositionally biased region" description="Basic and acidic residues" evidence="13">
    <location>
        <begin position="602"/>
        <end position="620"/>
    </location>
</feature>
<keyword evidence="6" id="KW-0255">Endonuclease</keyword>
<reference evidence="16 17" key="1">
    <citation type="submission" date="2015-03" db="EMBL/GenBank/DDBJ databases">
        <authorList>
            <person name="Morales-Cruz A."/>
            <person name="Amrine K.C."/>
            <person name="Cantu D."/>
        </authorList>
    </citation>
    <scope>NUCLEOTIDE SEQUENCE [LARGE SCALE GENOMIC DNA]</scope>
    <source>
        <strain evidence="16">DS831</strain>
    </source>
</reference>
<keyword evidence="9" id="KW-0460">Magnesium</keyword>
<dbReference type="InterPro" id="IPR006084">
    <property type="entry name" value="XPG/Rad2"/>
</dbReference>
<dbReference type="SMART" id="SM00484">
    <property type="entry name" value="XPGI"/>
    <property type="match status" value="1"/>
</dbReference>
<dbReference type="SMART" id="SM00485">
    <property type="entry name" value="XPGN"/>
    <property type="match status" value="1"/>
</dbReference>
<feature type="domain" description="XPG N-terminal" evidence="15">
    <location>
        <begin position="1"/>
        <end position="98"/>
    </location>
</feature>
<keyword evidence="10" id="KW-0234">DNA repair</keyword>
<feature type="compositionally biased region" description="Acidic residues" evidence="13">
    <location>
        <begin position="350"/>
        <end position="367"/>
    </location>
</feature>
<organism evidence="16 17">
    <name type="scientific">Diplodia seriata</name>
    <dbReference type="NCBI Taxonomy" id="420778"/>
    <lineage>
        <taxon>Eukaryota</taxon>
        <taxon>Fungi</taxon>
        <taxon>Dikarya</taxon>
        <taxon>Ascomycota</taxon>
        <taxon>Pezizomycotina</taxon>
        <taxon>Dothideomycetes</taxon>
        <taxon>Dothideomycetes incertae sedis</taxon>
        <taxon>Botryosphaeriales</taxon>
        <taxon>Botryosphaeriaceae</taxon>
        <taxon>Diplodia</taxon>
    </lineage>
</organism>
<dbReference type="FunFam" id="3.40.50.1010:FF:000061">
    <property type="entry name" value="Single-stranded DNA endonuclease (Eurofung)"/>
    <property type="match status" value="1"/>
</dbReference>
<proteinExistence type="inferred from homology"/>
<dbReference type="Pfam" id="PF00752">
    <property type="entry name" value="XPG_N"/>
    <property type="match status" value="1"/>
</dbReference>
<comment type="function">
    <text evidence="12">Single-stranded DNA endonuclease involved in excision repair of DNA damaged with UV light, bulky adducts, or cross-linking agents. Essential for the incision step of excision-repair.</text>
</comment>
<evidence type="ECO:0000256" key="1">
    <source>
        <dbReference type="ARBA" id="ARBA00001946"/>
    </source>
</evidence>
<dbReference type="SMART" id="SM00726">
    <property type="entry name" value="UIM"/>
    <property type="match status" value="2"/>
</dbReference>
<dbReference type="PANTHER" id="PTHR16171">
    <property type="entry name" value="DNA REPAIR PROTEIN COMPLEMENTING XP-G CELLS-RELATED"/>
    <property type="match status" value="1"/>
</dbReference>
<dbReference type="PRINTS" id="PR00853">
    <property type="entry name" value="XPGRADSUPER"/>
</dbReference>
<dbReference type="GO" id="GO:0006289">
    <property type="term" value="P:nucleotide-excision repair"/>
    <property type="evidence" value="ECO:0007669"/>
    <property type="project" value="InterPro"/>
</dbReference>
<protein>
    <submittedName>
        <fullName evidence="16">Putative dna excision repair protein rad2</fullName>
    </submittedName>
</protein>
<comment type="similarity">
    <text evidence="3">Belongs to the XPG/RAD2 endonuclease family. XPG subfamily.</text>
</comment>
<dbReference type="GO" id="GO:0016788">
    <property type="term" value="F:hydrolase activity, acting on ester bonds"/>
    <property type="evidence" value="ECO:0007669"/>
    <property type="project" value="InterPro"/>
</dbReference>